<gene>
    <name evidence="2" type="ORF">LR394_32845</name>
</gene>
<evidence type="ECO:0000313" key="2">
    <source>
        <dbReference type="EMBL" id="MCD5315695.1"/>
    </source>
</evidence>
<dbReference type="RefSeq" id="WP_231448516.1">
    <property type="nucleotide sequence ID" value="NZ_JAJOMB010000024.1"/>
</dbReference>
<protein>
    <submittedName>
        <fullName evidence="2">Uncharacterized protein</fullName>
    </submittedName>
</protein>
<dbReference type="EMBL" id="JAJOMB010000024">
    <property type="protein sequence ID" value="MCD5315695.1"/>
    <property type="molecule type" value="Genomic_DNA"/>
</dbReference>
<reference evidence="2" key="1">
    <citation type="submission" date="2021-11" db="EMBL/GenBank/DDBJ databases">
        <title>Streptomyces corallinus and Kineosporia corallina sp. nov., two new coral-derived marine actinobacteria.</title>
        <authorList>
            <person name="Buangrab K."/>
            <person name="Sutthacheep M."/>
            <person name="Yeemin T."/>
            <person name="Harunari E."/>
            <person name="Igarashi Y."/>
            <person name="Sripreechasak P."/>
            <person name="Kanchanasin P."/>
            <person name="Tanasupawat S."/>
            <person name="Phongsopitanun W."/>
        </authorList>
    </citation>
    <scope>NUCLEOTIDE SEQUENCE</scope>
    <source>
        <strain evidence="2">JCM 31032</strain>
    </source>
</reference>
<dbReference type="Proteomes" id="UP001138997">
    <property type="component" value="Unassembled WGS sequence"/>
</dbReference>
<dbReference type="AlphaFoldDB" id="A0A9X1NKD4"/>
<feature type="region of interest" description="Disordered" evidence="1">
    <location>
        <begin position="1"/>
        <end position="38"/>
    </location>
</feature>
<name>A0A9X1NKD4_9ACTN</name>
<comment type="caution">
    <text evidence="2">The sequence shown here is derived from an EMBL/GenBank/DDBJ whole genome shotgun (WGS) entry which is preliminary data.</text>
</comment>
<accession>A0A9X1NKD4</accession>
<evidence type="ECO:0000256" key="1">
    <source>
        <dbReference type="SAM" id="MobiDB-lite"/>
    </source>
</evidence>
<proteinExistence type="predicted"/>
<sequence length="642" mass="70344">MSLPTGQNAAGPSRREQMRKARQSRRPSRLGQSAGAALKPDYLVPEDAGFPSLLKRTWQAALAAADLSDALESLLTLDGHVPADIQLRALSPAQAGAVEVLFGRSWHPGLDQSRTRPAVATGSGQTSAPGFLGEIALDTSGRVLVRVPSAAPLARTGKLVSGVIRVPWTSAEVSAYRDRMQEQAVRFTAGVQDARGWLNNQGDEAREQIIDQLKEAALRTAPFVLYSGDRQYTNFREHNTLTGKTLWPGHPDCALSSLSQVPVAVWSDEDVLLVVGLHLLIRSNGFARIEEANGTQLSLDHVAHLLERTRLGYNDADPEIAPVPAANGTAVTDLDTLAGDLAARRRHLVTRVQLYREIHGPLMHKIERVADAPGPGVRRREAELCARLTQHLPLTGSTLEELQHQLAEAPQWLARPHGQYPSGLESLVYETVRASSEVFRTDMAMSRGMRSLTRLVQALKDEQWPTIAAWDTPNFFCCVVPTRQALAHFGDSPAHLADASWAISARMHYNSWHFLVGNLPKVPEIAARDYFVPPVIPDIAHYSDQHHHGHVAAKVRFSIRSPQSVRVLGRPLNGFVDLRLLRCEGPAFEEADLLAAHRTSAFVAQATGLGADLVAQGEDIEISTFDSQWHWDQIAGPDPRTR</sequence>
<keyword evidence="3" id="KW-1185">Reference proteome</keyword>
<organism evidence="2 3">
    <name type="scientific">Kineosporia babensis</name>
    <dbReference type="NCBI Taxonomy" id="499548"/>
    <lineage>
        <taxon>Bacteria</taxon>
        <taxon>Bacillati</taxon>
        <taxon>Actinomycetota</taxon>
        <taxon>Actinomycetes</taxon>
        <taxon>Kineosporiales</taxon>
        <taxon>Kineosporiaceae</taxon>
        <taxon>Kineosporia</taxon>
    </lineage>
</organism>
<evidence type="ECO:0000313" key="3">
    <source>
        <dbReference type="Proteomes" id="UP001138997"/>
    </source>
</evidence>
<feature type="compositionally biased region" description="Polar residues" evidence="1">
    <location>
        <begin position="1"/>
        <end position="10"/>
    </location>
</feature>